<dbReference type="EMBL" id="CAEZTN010000013">
    <property type="protein sequence ID" value="CAB4569891.1"/>
    <property type="molecule type" value="Genomic_DNA"/>
</dbReference>
<evidence type="ECO:0000256" key="4">
    <source>
        <dbReference type="ARBA" id="ARBA00022989"/>
    </source>
</evidence>
<evidence type="ECO:0000256" key="2">
    <source>
        <dbReference type="ARBA" id="ARBA00022475"/>
    </source>
</evidence>
<feature type="domain" description="PDGLE" evidence="7">
    <location>
        <begin position="5"/>
        <end position="95"/>
    </location>
</feature>
<comment type="subcellular location">
    <subcellularLocation>
        <location evidence="1">Cell membrane</location>
    </subcellularLocation>
</comment>
<keyword evidence="4 6" id="KW-1133">Transmembrane helix</keyword>
<keyword evidence="2" id="KW-1003">Cell membrane</keyword>
<dbReference type="GO" id="GO:0005886">
    <property type="term" value="C:plasma membrane"/>
    <property type="evidence" value="ECO:0007669"/>
    <property type="project" value="UniProtKB-SubCell"/>
</dbReference>
<evidence type="ECO:0000313" key="8">
    <source>
        <dbReference type="EMBL" id="CAB4569891.1"/>
    </source>
</evidence>
<keyword evidence="5 6" id="KW-0472">Membrane</keyword>
<accession>A0A6J6E0H8</accession>
<evidence type="ECO:0000256" key="6">
    <source>
        <dbReference type="SAM" id="Phobius"/>
    </source>
</evidence>
<evidence type="ECO:0000256" key="3">
    <source>
        <dbReference type="ARBA" id="ARBA00022692"/>
    </source>
</evidence>
<dbReference type="InterPro" id="IPR025937">
    <property type="entry name" value="PDGLE_dom"/>
</dbReference>
<name>A0A6J6E0H8_9ZZZZ</name>
<reference evidence="8" key="1">
    <citation type="submission" date="2020-05" db="EMBL/GenBank/DDBJ databases">
        <authorList>
            <person name="Chiriac C."/>
            <person name="Salcher M."/>
            <person name="Ghai R."/>
            <person name="Kavagutti S V."/>
        </authorList>
    </citation>
    <scope>NUCLEOTIDE SEQUENCE</scope>
</reference>
<evidence type="ECO:0000259" key="7">
    <source>
        <dbReference type="Pfam" id="PF13190"/>
    </source>
</evidence>
<gene>
    <name evidence="8" type="ORF">UFOPK1689_00594</name>
</gene>
<dbReference type="Pfam" id="PF13190">
    <property type="entry name" value="PDGLE"/>
    <property type="match status" value="1"/>
</dbReference>
<organism evidence="8">
    <name type="scientific">freshwater metagenome</name>
    <dbReference type="NCBI Taxonomy" id="449393"/>
    <lineage>
        <taxon>unclassified sequences</taxon>
        <taxon>metagenomes</taxon>
        <taxon>ecological metagenomes</taxon>
    </lineage>
</organism>
<protein>
    <submittedName>
        <fullName evidence="8">Unannotated protein</fullName>
    </submittedName>
</protein>
<dbReference type="AlphaFoldDB" id="A0A6J6E0H8"/>
<evidence type="ECO:0000256" key="1">
    <source>
        <dbReference type="ARBA" id="ARBA00004236"/>
    </source>
</evidence>
<sequence>MSKNRKFYIGGFIVSLFLAGVVSFYASSSPDGLEKVAEDIGFIETAKDHTYADGALADYGVKGIENERASVGVAGVIGVIGTAVVAGVFFKIIARKPEKTKR</sequence>
<proteinExistence type="predicted"/>
<keyword evidence="3 6" id="KW-0812">Transmembrane</keyword>
<evidence type="ECO:0000256" key="5">
    <source>
        <dbReference type="ARBA" id="ARBA00023136"/>
    </source>
</evidence>
<feature type="transmembrane region" description="Helical" evidence="6">
    <location>
        <begin position="7"/>
        <end position="26"/>
    </location>
</feature>
<feature type="transmembrane region" description="Helical" evidence="6">
    <location>
        <begin position="71"/>
        <end position="94"/>
    </location>
</feature>